<reference evidence="2" key="1">
    <citation type="submission" date="2013-07" db="EMBL/GenBank/DDBJ databases">
        <title>The genome of Eucalyptus grandis.</title>
        <authorList>
            <person name="Schmutz J."/>
            <person name="Hayes R."/>
            <person name="Myburg A."/>
            <person name="Tuskan G."/>
            <person name="Grattapaglia D."/>
            <person name="Rokhsar D.S."/>
        </authorList>
    </citation>
    <scope>NUCLEOTIDE SEQUENCE</scope>
    <source>
        <tissue evidence="2">Leaf extractions</tissue>
    </source>
</reference>
<dbReference type="InParanoid" id="A0A059D751"/>
<organism evidence="2">
    <name type="scientific">Eucalyptus grandis</name>
    <name type="common">Flooded gum</name>
    <dbReference type="NCBI Taxonomy" id="71139"/>
    <lineage>
        <taxon>Eukaryota</taxon>
        <taxon>Viridiplantae</taxon>
        <taxon>Streptophyta</taxon>
        <taxon>Embryophyta</taxon>
        <taxon>Tracheophyta</taxon>
        <taxon>Spermatophyta</taxon>
        <taxon>Magnoliopsida</taxon>
        <taxon>eudicotyledons</taxon>
        <taxon>Gunneridae</taxon>
        <taxon>Pentapetalae</taxon>
        <taxon>rosids</taxon>
        <taxon>malvids</taxon>
        <taxon>Myrtales</taxon>
        <taxon>Myrtaceae</taxon>
        <taxon>Myrtoideae</taxon>
        <taxon>Eucalypteae</taxon>
        <taxon>Eucalyptus</taxon>
    </lineage>
</organism>
<dbReference type="Gramene" id="KCW86035">
    <property type="protein sequence ID" value="KCW86035"/>
    <property type="gene ID" value="EUGRSUZ_B02741"/>
</dbReference>
<feature type="compositionally biased region" description="Polar residues" evidence="1">
    <location>
        <begin position="1"/>
        <end position="13"/>
    </location>
</feature>
<sequence>MTQTSLGLVSSSSNRDRNKSFSNQHNATLLAGDLDGFHLRLLLRQLGDSYGQDAILHRCPHLIGLGVLWQAEPPEELAAASLDPVPCLALLLLLDASLSADLKNSSLFHLHLHLLLLEAREVGFEHVGLRRLLPVDLQVREGRQLIVGPEVG</sequence>
<dbReference type="EMBL" id="KK198754">
    <property type="protein sequence ID" value="KCW86035.1"/>
    <property type="molecule type" value="Genomic_DNA"/>
</dbReference>
<protein>
    <submittedName>
        <fullName evidence="2">Uncharacterized protein</fullName>
    </submittedName>
</protein>
<dbReference type="OMA" id="LNGFHIC"/>
<dbReference type="AlphaFoldDB" id="A0A059D751"/>
<accession>A0A059D751</accession>
<feature type="region of interest" description="Disordered" evidence="1">
    <location>
        <begin position="1"/>
        <end position="20"/>
    </location>
</feature>
<evidence type="ECO:0000256" key="1">
    <source>
        <dbReference type="SAM" id="MobiDB-lite"/>
    </source>
</evidence>
<evidence type="ECO:0000313" key="2">
    <source>
        <dbReference type="EMBL" id="KCW86035.1"/>
    </source>
</evidence>
<proteinExistence type="predicted"/>
<name>A0A059D751_EUCGR</name>
<gene>
    <name evidence="2" type="ORF">EUGRSUZ_B02741</name>
</gene>